<accession>A0ABY9GL85</accession>
<dbReference type="EMBL" id="CP117430">
    <property type="protein sequence ID" value="WLI16504.1"/>
    <property type="molecule type" value="Genomic_DNA"/>
</dbReference>
<evidence type="ECO:0000256" key="1">
    <source>
        <dbReference type="SAM" id="MobiDB-lite"/>
    </source>
</evidence>
<reference evidence="2 3" key="1">
    <citation type="submission" date="2023-02" db="EMBL/GenBank/DDBJ databases">
        <title>Evolution of Hrp T3SS in non-pathogenic Pseudomonas fluorescens.</title>
        <authorList>
            <person name="Liao K."/>
            <person name="Wei H."/>
            <person name="Gu Y."/>
        </authorList>
    </citation>
    <scope>NUCLEOTIDE SEQUENCE [LARGE SCALE GENOMIC DNA]</scope>
    <source>
        <strain evidence="2 3">FP607</strain>
    </source>
</reference>
<feature type="region of interest" description="Disordered" evidence="1">
    <location>
        <begin position="175"/>
        <end position="296"/>
    </location>
</feature>
<evidence type="ECO:0000313" key="3">
    <source>
        <dbReference type="Proteomes" id="UP001230768"/>
    </source>
</evidence>
<evidence type="ECO:0000313" key="2">
    <source>
        <dbReference type="EMBL" id="WLI16504.1"/>
    </source>
</evidence>
<proteinExistence type="predicted"/>
<organism evidence="2 3">
    <name type="scientific">Pseudomonas wuhanensis</name>
    <dbReference type="NCBI Taxonomy" id="2954098"/>
    <lineage>
        <taxon>Bacteria</taxon>
        <taxon>Pseudomonadati</taxon>
        <taxon>Pseudomonadota</taxon>
        <taxon>Gammaproteobacteria</taxon>
        <taxon>Pseudomonadales</taxon>
        <taxon>Pseudomonadaceae</taxon>
        <taxon>Pseudomonas</taxon>
    </lineage>
</organism>
<keyword evidence="3" id="KW-1185">Reference proteome</keyword>
<feature type="compositionally biased region" description="Polar residues" evidence="1">
    <location>
        <begin position="78"/>
        <end position="89"/>
    </location>
</feature>
<feature type="region of interest" description="Disordered" evidence="1">
    <location>
        <begin position="78"/>
        <end position="108"/>
    </location>
</feature>
<gene>
    <name evidence="2" type="ORF">PSH88_19535</name>
</gene>
<sequence>MRPLSPHSAYLAAYLAEENTTDISQRTTIINDLRTPGGQRKLEAEYPQSDFKRSGGPKEPAAYTEQDVKRHVDQYQASRNLASGSSMQSAPPPTEWEAPRRSVSPDSRTYLSKVSLEAFRRDNTPKMLNDLNSMRAQRGLHNDYTLDDLKPVIAGRLSNEKDAYEAAQRLRALDQGESRSGFSGPALPSGSTTTSKLVRPATDNQPRGLPHLALAPDRRQVNAQAGSSDLRRGPEASPPSPVNESLPTSDAGHYPAAFNPSPGFGHPAFIRSNAPQSVRSQEKVPDPDYPQDPTKMITKSTRYHRTMVPDPLDPTKMMTKGALNTRKTRARVALKAAAETENS</sequence>
<dbReference type="Proteomes" id="UP001230768">
    <property type="component" value="Chromosome"/>
</dbReference>
<name>A0ABY9GL85_9PSED</name>
<protein>
    <submittedName>
        <fullName evidence="2">Uncharacterized protein</fullName>
    </submittedName>
</protein>
<feature type="region of interest" description="Disordered" evidence="1">
    <location>
        <begin position="31"/>
        <end position="63"/>
    </location>
</feature>
<dbReference type="RefSeq" id="WP_305483324.1">
    <property type="nucleotide sequence ID" value="NZ_CP117430.1"/>
</dbReference>